<protein>
    <submittedName>
        <fullName evidence="1">Uncharacterized protein</fullName>
    </submittedName>
</protein>
<name>A0A1A9VQ11_GLOAU</name>
<evidence type="ECO:0000313" key="1">
    <source>
        <dbReference type="EnsemblMetazoa" id="GAUT043905-PA"/>
    </source>
</evidence>
<dbReference type="Proteomes" id="UP000078200">
    <property type="component" value="Unassembled WGS sequence"/>
</dbReference>
<sequence length="183" mass="20869">MFLMMSMMLNNNEQKTFYNDGDNTVVEIIYMKIVMIMTTVIINCDNNDDKRFFLQTLCSVKSRISAIAIPSSELWKYTIFVDPICGGVNDVSYFADINSNGLSSFGWELKLDSELRSSELITHNIAAGCVENLSKGKAFLLNSYKSHKRRDEIFLQFTETDSIICGFLRLVFDLTSPFQDFLA</sequence>
<dbReference type="EnsemblMetazoa" id="GAUT043905-RA">
    <property type="protein sequence ID" value="GAUT043905-PA"/>
    <property type="gene ID" value="GAUT043905"/>
</dbReference>
<dbReference type="AlphaFoldDB" id="A0A1A9VQ11"/>
<organism evidence="1 2">
    <name type="scientific">Glossina austeni</name>
    <name type="common">Savannah tsetse fly</name>
    <dbReference type="NCBI Taxonomy" id="7395"/>
    <lineage>
        <taxon>Eukaryota</taxon>
        <taxon>Metazoa</taxon>
        <taxon>Ecdysozoa</taxon>
        <taxon>Arthropoda</taxon>
        <taxon>Hexapoda</taxon>
        <taxon>Insecta</taxon>
        <taxon>Pterygota</taxon>
        <taxon>Neoptera</taxon>
        <taxon>Endopterygota</taxon>
        <taxon>Diptera</taxon>
        <taxon>Brachycera</taxon>
        <taxon>Muscomorpha</taxon>
        <taxon>Hippoboscoidea</taxon>
        <taxon>Glossinidae</taxon>
        <taxon>Glossina</taxon>
    </lineage>
</organism>
<reference evidence="1" key="1">
    <citation type="submission" date="2020-05" db="UniProtKB">
        <authorList>
            <consortium name="EnsemblMetazoa"/>
        </authorList>
    </citation>
    <scope>IDENTIFICATION</scope>
    <source>
        <strain evidence="1">TTRI</strain>
    </source>
</reference>
<accession>A0A1A9VQ11</accession>
<dbReference type="VEuPathDB" id="VectorBase:GAUT043905"/>
<proteinExistence type="predicted"/>
<keyword evidence="2" id="KW-1185">Reference proteome</keyword>
<evidence type="ECO:0000313" key="2">
    <source>
        <dbReference type="Proteomes" id="UP000078200"/>
    </source>
</evidence>